<evidence type="ECO:0000256" key="1">
    <source>
        <dbReference type="SAM" id="MobiDB-lite"/>
    </source>
</evidence>
<feature type="compositionally biased region" description="Polar residues" evidence="1">
    <location>
        <begin position="57"/>
        <end position="67"/>
    </location>
</feature>
<name>A0A061ENS5_THECC</name>
<dbReference type="InParanoid" id="A0A061ENS5"/>
<keyword evidence="3" id="KW-1185">Reference proteome</keyword>
<dbReference type="HOGENOM" id="CLU_2817609_0_0_1"/>
<evidence type="ECO:0000313" key="3">
    <source>
        <dbReference type="Proteomes" id="UP000026915"/>
    </source>
</evidence>
<reference evidence="2 3" key="1">
    <citation type="journal article" date="2013" name="Genome Biol.">
        <title>The genome sequence of the most widely cultivated cacao type and its use to identify candidate genes regulating pod color.</title>
        <authorList>
            <person name="Motamayor J.C."/>
            <person name="Mockaitis K."/>
            <person name="Schmutz J."/>
            <person name="Haiminen N."/>
            <person name="Iii D.L."/>
            <person name="Cornejo O."/>
            <person name="Findley S.D."/>
            <person name="Zheng P."/>
            <person name="Utro F."/>
            <person name="Royaert S."/>
            <person name="Saski C."/>
            <person name="Jenkins J."/>
            <person name="Podicheti R."/>
            <person name="Zhao M."/>
            <person name="Scheffler B.E."/>
            <person name="Stack J.C."/>
            <person name="Feltus F.A."/>
            <person name="Mustiga G.M."/>
            <person name="Amores F."/>
            <person name="Phillips W."/>
            <person name="Marelli J.P."/>
            <person name="May G.D."/>
            <person name="Shapiro H."/>
            <person name="Ma J."/>
            <person name="Bustamante C.D."/>
            <person name="Schnell R.J."/>
            <person name="Main D."/>
            <person name="Gilbert D."/>
            <person name="Parida L."/>
            <person name="Kuhn D.N."/>
        </authorList>
    </citation>
    <scope>NUCLEOTIDE SEQUENCE [LARGE SCALE GENOMIC DNA]</scope>
    <source>
        <strain evidence="3">cv. Matina 1-6</strain>
    </source>
</reference>
<dbReference type="Gramene" id="EOY06308">
    <property type="protein sequence ID" value="EOY06308"/>
    <property type="gene ID" value="TCM_021081"/>
</dbReference>
<dbReference type="Proteomes" id="UP000026915">
    <property type="component" value="Chromosome 4"/>
</dbReference>
<feature type="compositionally biased region" description="Basic residues" evidence="1">
    <location>
        <begin position="31"/>
        <end position="44"/>
    </location>
</feature>
<protein>
    <submittedName>
        <fullName evidence="2">Uncharacterized protein</fullName>
    </submittedName>
</protein>
<evidence type="ECO:0000313" key="2">
    <source>
        <dbReference type="EMBL" id="EOY06308.1"/>
    </source>
</evidence>
<dbReference type="EMBL" id="CM001882">
    <property type="protein sequence ID" value="EOY06308.1"/>
    <property type="molecule type" value="Genomic_DNA"/>
</dbReference>
<feature type="region of interest" description="Disordered" evidence="1">
    <location>
        <begin position="1"/>
        <end position="67"/>
    </location>
</feature>
<sequence length="67" mass="7924">MFCIVPNGFDRRPKRAKPHATTTPHPPPPRHPQKNWTKKRHRQNLRPCLNRSKRCSTKTTPPTTMRM</sequence>
<gene>
    <name evidence="2" type="ORF">TCM_021081</name>
</gene>
<organism evidence="2 3">
    <name type="scientific">Theobroma cacao</name>
    <name type="common">Cacao</name>
    <name type="synonym">Cocoa</name>
    <dbReference type="NCBI Taxonomy" id="3641"/>
    <lineage>
        <taxon>Eukaryota</taxon>
        <taxon>Viridiplantae</taxon>
        <taxon>Streptophyta</taxon>
        <taxon>Embryophyta</taxon>
        <taxon>Tracheophyta</taxon>
        <taxon>Spermatophyta</taxon>
        <taxon>Magnoliopsida</taxon>
        <taxon>eudicotyledons</taxon>
        <taxon>Gunneridae</taxon>
        <taxon>Pentapetalae</taxon>
        <taxon>rosids</taxon>
        <taxon>malvids</taxon>
        <taxon>Malvales</taxon>
        <taxon>Malvaceae</taxon>
        <taxon>Byttnerioideae</taxon>
        <taxon>Theobroma</taxon>
    </lineage>
</organism>
<dbReference type="AlphaFoldDB" id="A0A061ENS5"/>
<proteinExistence type="predicted"/>
<accession>A0A061ENS5</accession>